<feature type="compositionally biased region" description="Low complexity" evidence="1">
    <location>
        <begin position="444"/>
        <end position="456"/>
    </location>
</feature>
<dbReference type="InterPro" id="IPR014752">
    <property type="entry name" value="Arrestin-like_C"/>
</dbReference>
<dbReference type="InterPro" id="IPR053060">
    <property type="entry name" value="Cytokinesis_Signaling_Reg"/>
</dbReference>
<feature type="compositionally biased region" description="Pro residues" evidence="1">
    <location>
        <begin position="542"/>
        <end position="557"/>
    </location>
</feature>
<dbReference type="Gene3D" id="2.60.40.640">
    <property type="match status" value="1"/>
</dbReference>
<dbReference type="EMBL" id="ML213614">
    <property type="protein sequence ID" value="TFK36451.1"/>
    <property type="molecule type" value="Genomic_DNA"/>
</dbReference>
<feature type="compositionally biased region" description="Polar residues" evidence="1">
    <location>
        <begin position="420"/>
        <end position="432"/>
    </location>
</feature>
<feature type="compositionally biased region" description="Polar residues" evidence="1">
    <location>
        <begin position="463"/>
        <end position="481"/>
    </location>
</feature>
<dbReference type="InterPro" id="IPR011022">
    <property type="entry name" value="Arrestin_C-like"/>
</dbReference>
<dbReference type="PANTHER" id="PTHR36419:SF1">
    <property type="entry name" value="RHO1 GEF LOCALIZING PROTEIN 1"/>
    <property type="match status" value="1"/>
</dbReference>
<proteinExistence type="predicted"/>
<organism evidence="3 4">
    <name type="scientific">Crucibulum laeve</name>
    <dbReference type="NCBI Taxonomy" id="68775"/>
    <lineage>
        <taxon>Eukaryota</taxon>
        <taxon>Fungi</taxon>
        <taxon>Dikarya</taxon>
        <taxon>Basidiomycota</taxon>
        <taxon>Agaricomycotina</taxon>
        <taxon>Agaricomycetes</taxon>
        <taxon>Agaricomycetidae</taxon>
        <taxon>Agaricales</taxon>
        <taxon>Agaricineae</taxon>
        <taxon>Nidulariaceae</taxon>
        <taxon>Crucibulum</taxon>
    </lineage>
</organism>
<feature type="compositionally biased region" description="Polar residues" evidence="1">
    <location>
        <begin position="633"/>
        <end position="644"/>
    </location>
</feature>
<feature type="compositionally biased region" description="Basic and acidic residues" evidence="1">
    <location>
        <begin position="933"/>
        <end position="942"/>
    </location>
</feature>
<evidence type="ECO:0000259" key="2">
    <source>
        <dbReference type="Pfam" id="PF02752"/>
    </source>
</evidence>
<protein>
    <recommendedName>
        <fullName evidence="2">Arrestin C-terminal-like domain-containing protein</fullName>
    </recommendedName>
</protein>
<gene>
    <name evidence="3" type="ORF">BDQ12DRAFT_686909</name>
</gene>
<evidence type="ECO:0000313" key="4">
    <source>
        <dbReference type="Proteomes" id="UP000308652"/>
    </source>
</evidence>
<feature type="region of interest" description="Disordered" evidence="1">
    <location>
        <begin position="416"/>
        <end position="515"/>
    </location>
</feature>
<feature type="compositionally biased region" description="Polar residues" evidence="1">
    <location>
        <begin position="697"/>
        <end position="708"/>
    </location>
</feature>
<feature type="compositionally biased region" description="Low complexity" evidence="1">
    <location>
        <begin position="887"/>
        <end position="915"/>
    </location>
</feature>
<dbReference type="PANTHER" id="PTHR36419">
    <property type="entry name" value="ARRESTIN FAMILY PROTEIN 1"/>
    <property type="match status" value="1"/>
</dbReference>
<keyword evidence="4" id="KW-1185">Reference proteome</keyword>
<feature type="compositionally biased region" description="Pro residues" evidence="1">
    <location>
        <begin position="916"/>
        <end position="928"/>
    </location>
</feature>
<feature type="region of interest" description="Disordered" evidence="1">
    <location>
        <begin position="676"/>
        <end position="1005"/>
    </location>
</feature>
<evidence type="ECO:0000256" key="1">
    <source>
        <dbReference type="SAM" id="MobiDB-lite"/>
    </source>
</evidence>
<dbReference type="GO" id="GO:0000935">
    <property type="term" value="C:division septum"/>
    <property type="evidence" value="ECO:0007669"/>
    <property type="project" value="TreeGrafter"/>
</dbReference>
<feature type="compositionally biased region" description="Basic and acidic residues" evidence="1">
    <location>
        <begin position="744"/>
        <end position="758"/>
    </location>
</feature>
<feature type="domain" description="Arrestin C-terminal-like" evidence="2">
    <location>
        <begin position="177"/>
        <end position="309"/>
    </location>
</feature>
<name>A0A5C3M5Q1_9AGAR</name>
<dbReference type="GO" id="GO:0000917">
    <property type="term" value="P:division septum assembly"/>
    <property type="evidence" value="ECO:0007669"/>
    <property type="project" value="TreeGrafter"/>
</dbReference>
<dbReference type="Pfam" id="PF02752">
    <property type="entry name" value="Arrestin_C"/>
    <property type="match status" value="1"/>
</dbReference>
<dbReference type="OrthoDB" id="4001642at2759"/>
<accession>A0A5C3M5Q1</accession>
<dbReference type="AlphaFoldDB" id="A0A5C3M5Q1"/>
<sequence length="1005" mass="106425">MSQVKLTLRPPPNVDFVHGYPGIPPGPDRQQAAVKGAIEVRVPQQGVKAKWVRIELRKVETLPGGGQANTFYDFVGPSPVNLWTSPDEYGILHTQDFPFSIRIPESIPPSVALENRAGISYELIASVCTKGKKGFLRKAKSVVSTSQASVIIDKHELHSTWPIYCQPETRHIAQEGVNLIVQRTNNCYGPGDRISVTAAIKSDSLHTVILRGYEMTLKETTVYRASPHAAGKKAAPQVKVTLLSETKFAVNDTLYGGMTHQAELTCGVSANHTTTTLNAARHIDVTYTLSIKALLATGNPLVMDLPVIISNWQRHVSQEAIRRIGPTPNLSLVPANSLQPTIPAQITRVDPIARPSEAATLPTKRAEPDLGFGRNTSAVASAYNTLPVQNSGYSTASPITKADELGYGVGAGYGPKPSYATHQSTNSRSNNAPAPADELGARTGGSSNTGISSTTGAGRRPNSARSTGAGNNRFTITNAQPSEIPEDTTPPASVIRERSTGSNTPGSGGRAWPTAEEEKLKLYENARAKVEKKQSVPIPRVSTPPPADRRASPPPRTTPTTTPSKGGPWLTAEEEKQRLFKAAQEAVQKKQNLQYSPPPSVHNRSNSDLSQGLHRAASSSKVPSAGAALYSQAMMSRSGSQQAKPSAIKTSPAKAVPVVPQYMSAEQEKAALRRYEEARQAVDRTQASTYEGGLPNGYQSGAPTSQSAPAPYDSLYPAAGGSHAPAQDLPPPFESTSGIPAAHLSEKERMRRAYEARDAAAVLARNHSQLASPPPVSPPSASPPPFSGGNQYSSVIAEKEALRRAFEARDAAASPPRSSSPPNPPLRVTSPGVASPRVTSPGRTPSSRPAPVPPASGSSRALTAAEEKAILRAKYDAEDAQPKPRVNGNTNGNGNARAGSSTAPPSPTNANFTTSSPPPPPPLMPRPPAEYIQETREEDARVSRFVSSSESPVLDDQPPIPSGLNIQKVNGPALDMQPFTPFTPGFGVLKAPGPPPPLPPKPAGE</sequence>
<feature type="compositionally biased region" description="Basic and acidic residues" evidence="1">
    <location>
        <begin position="865"/>
        <end position="882"/>
    </location>
</feature>
<reference evidence="3 4" key="1">
    <citation type="journal article" date="2019" name="Nat. Ecol. Evol.">
        <title>Megaphylogeny resolves global patterns of mushroom evolution.</title>
        <authorList>
            <person name="Varga T."/>
            <person name="Krizsan K."/>
            <person name="Foldi C."/>
            <person name="Dima B."/>
            <person name="Sanchez-Garcia M."/>
            <person name="Sanchez-Ramirez S."/>
            <person name="Szollosi G.J."/>
            <person name="Szarkandi J.G."/>
            <person name="Papp V."/>
            <person name="Albert L."/>
            <person name="Andreopoulos W."/>
            <person name="Angelini C."/>
            <person name="Antonin V."/>
            <person name="Barry K.W."/>
            <person name="Bougher N.L."/>
            <person name="Buchanan P."/>
            <person name="Buyck B."/>
            <person name="Bense V."/>
            <person name="Catcheside P."/>
            <person name="Chovatia M."/>
            <person name="Cooper J."/>
            <person name="Damon W."/>
            <person name="Desjardin D."/>
            <person name="Finy P."/>
            <person name="Geml J."/>
            <person name="Haridas S."/>
            <person name="Hughes K."/>
            <person name="Justo A."/>
            <person name="Karasinski D."/>
            <person name="Kautmanova I."/>
            <person name="Kiss B."/>
            <person name="Kocsube S."/>
            <person name="Kotiranta H."/>
            <person name="LaButti K.M."/>
            <person name="Lechner B.E."/>
            <person name="Liimatainen K."/>
            <person name="Lipzen A."/>
            <person name="Lukacs Z."/>
            <person name="Mihaltcheva S."/>
            <person name="Morgado L.N."/>
            <person name="Niskanen T."/>
            <person name="Noordeloos M.E."/>
            <person name="Ohm R.A."/>
            <person name="Ortiz-Santana B."/>
            <person name="Ovrebo C."/>
            <person name="Racz N."/>
            <person name="Riley R."/>
            <person name="Savchenko A."/>
            <person name="Shiryaev A."/>
            <person name="Soop K."/>
            <person name="Spirin V."/>
            <person name="Szebenyi C."/>
            <person name="Tomsovsky M."/>
            <person name="Tulloss R.E."/>
            <person name="Uehling J."/>
            <person name="Grigoriev I.V."/>
            <person name="Vagvolgyi C."/>
            <person name="Papp T."/>
            <person name="Martin F.M."/>
            <person name="Miettinen O."/>
            <person name="Hibbett D.S."/>
            <person name="Nagy L.G."/>
        </authorList>
    </citation>
    <scope>NUCLEOTIDE SEQUENCE [LARGE SCALE GENOMIC DNA]</scope>
    <source>
        <strain evidence="3 4">CBS 166.37</strain>
    </source>
</reference>
<feature type="compositionally biased region" description="Basic and acidic residues" evidence="1">
    <location>
        <begin position="797"/>
        <end position="810"/>
    </location>
</feature>
<feature type="region of interest" description="Disordered" evidence="1">
    <location>
        <begin position="528"/>
        <end position="654"/>
    </location>
</feature>
<evidence type="ECO:0000313" key="3">
    <source>
        <dbReference type="EMBL" id="TFK36451.1"/>
    </source>
</evidence>
<dbReference type="Proteomes" id="UP000308652">
    <property type="component" value="Unassembled WGS sequence"/>
</dbReference>
<feature type="compositionally biased region" description="Pro residues" evidence="1">
    <location>
        <begin position="992"/>
        <end position="1005"/>
    </location>
</feature>
<feature type="compositionally biased region" description="Pro residues" evidence="1">
    <location>
        <begin position="772"/>
        <end position="786"/>
    </location>
</feature>